<feature type="domain" description="NTP pyrophosphohydrolase MazG-like" evidence="1">
    <location>
        <begin position="26"/>
        <end position="99"/>
    </location>
</feature>
<name>A0A388TG22_9BACT</name>
<sequence>MEEFNRLHETIRRLRAPDGCPWDRVQTHDTLKPYLLEETYETLDALDKKNPELLKEELGDLLLQIVLHSVIAAESNDFTLGDVARGITEKMIRRHPHVFADTKVSGQSEVWQNWERIKKTESSQREATSILDSVPRQLPALFRAAKIQKKAARAGFDFTETKSVLTKIKEEIVEFEEASLRQAQAEPPAGQEKIIDEFGDILFSLVNLARKLDFDAEDALRLSTKKFETRFRKIENKLRQEQKDFKECSAAELDRLWGEAKLST</sequence>
<dbReference type="NCBIfam" id="NF007113">
    <property type="entry name" value="PRK09562.1"/>
    <property type="match status" value="1"/>
</dbReference>
<dbReference type="PANTHER" id="PTHR30522">
    <property type="entry name" value="NUCLEOSIDE TRIPHOSPHATE PYROPHOSPHOHYDROLASE"/>
    <property type="match status" value="1"/>
</dbReference>
<dbReference type="FunFam" id="1.10.287.1080:FF:000001">
    <property type="entry name" value="Nucleoside triphosphate pyrophosphohydrolase"/>
    <property type="match status" value="1"/>
</dbReference>
<dbReference type="InterPro" id="IPR048011">
    <property type="entry name" value="NTP-PPase_MazG-like_C"/>
</dbReference>
<evidence type="ECO:0000259" key="1">
    <source>
        <dbReference type="Pfam" id="PF03819"/>
    </source>
</evidence>
<evidence type="ECO:0000313" key="2">
    <source>
        <dbReference type="EMBL" id="GBR75604.1"/>
    </source>
</evidence>
<dbReference type="CDD" id="cd11529">
    <property type="entry name" value="NTP-PPase_MazG_Cterm"/>
    <property type="match status" value="1"/>
</dbReference>
<dbReference type="Gene3D" id="1.10.287.1080">
    <property type="entry name" value="MazG-like"/>
    <property type="match status" value="2"/>
</dbReference>
<dbReference type="GO" id="GO:0006203">
    <property type="term" value="P:dGTP catabolic process"/>
    <property type="evidence" value="ECO:0007669"/>
    <property type="project" value="TreeGrafter"/>
</dbReference>
<dbReference type="EMBL" id="BGZO01000004">
    <property type="protein sequence ID" value="GBR75604.1"/>
    <property type="molecule type" value="Genomic_DNA"/>
</dbReference>
<accession>A0A388TG22</accession>
<dbReference type="InterPro" id="IPR011551">
    <property type="entry name" value="NTP_PyrPHydrolase_MazG"/>
</dbReference>
<gene>
    <name evidence="2" type="primary">mazG</name>
    <name evidence="2" type="ORF">NO2_0262</name>
</gene>
<proteinExistence type="predicted"/>
<dbReference type="InterPro" id="IPR048015">
    <property type="entry name" value="NTP-PPase_MazG-like_N"/>
</dbReference>
<reference evidence="2 3" key="1">
    <citation type="journal article" date="2019" name="ISME J.">
        <title>Genome analyses of uncultured TG2/ZB3 bacteria in 'Margulisbacteria' specifically attached to ectosymbiotic spirochetes of protists in the termite gut.</title>
        <authorList>
            <person name="Utami Y.D."/>
            <person name="Kuwahara H."/>
            <person name="Igai K."/>
            <person name="Murakami T."/>
            <person name="Sugaya K."/>
            <person name="Morikawa T."/>
            <person name="Nagura Y."/>
            <person name="Yuki M."/>
            <person name="Deevong P."/>
            <person name="Inoue T."/>
            <person name="Kihara K."/>
            <person name="Lo N."/>
            <person name="Yamada A."/>
            <person name="Ohkuma M."/>
            <person name="Hongoh Y."/>
        </authorList>
    </citation>
    <scope>NUCLEOTIDE SEQUENCE [LARGE SCALE GENOMIC DNA]</scope>
    <source>
        <strain evidence="2">NkOx7-02</strain>
    </source>
</reference>
<keyword evidence="3" id="KW-1185">Reference proteome</keyword>
<comment type="caution">
    <text evidence="2">The sequence shown here is derived from an EMBL/GenBank/DDBJ whole genome shotgun (WGS) entry which is preliminary data.</text>
</comment>
<organism evidence="2 3">
    <name type="scientific">Candidatus Termititenax persephonae</name>
    <dbReference type="NCBI Taxonomy" id="2218525"/>
    <lineage>
        <taxon>Bacteria</taxon>
        <taxon>Bacillati</taxon>
        <taxon>Candidatus Margulisiibacteriota</taxon>
        <taxon>Candidatus Termititenacia</taxon>
        <taxon>Candidatus Termititenacales</taxon>
        <taxon>Candidatus Termititenacaceae</taxon>
        <taxon>Candidatus Termititenax</taxon>
    </lineage>
</organism>
<dbReference type="GO" id="GO:0046081">
    <property type="term" value="P:dUTP catabolic process"/>
    <property type="evidence" value="ECO:0007669"/>
    <property type="project" value="TreeGrafter"/>
</dbReference>
<feature type="domain" description="NTP pyrophosphohydrolase MazG-like" evidence="1">
    <location>
        <begin position="162"/>
        <end position="230"/>
    </location>
</feature>
<dbReference type="Pfam" id="PF03819">
    <property type="entry name" value="MazG"/>
    <property type="match status" value="2"/>
</dbReference>
<dbReference type="GO" id="GO:0046047">
    <property type="term" value="P:TTP catabolic process"/>
    <property type="evidence" value="ECO:0007669"/>
    <property type="project" value="TreeGrafter"/>
</dbReference>
<protein>
    <submittedName>
        <fullName evidence="2">Nucleoside triphosphate pyrophosphohydrolase</fullName>
    </submittedName>
</protein>
<dbReference type="AlphaFoldDB" id="A0A388TG22"/>
<dbReference type="GO" id="GO:0046052">
    <property type="term" value="P:UTP catabolic process"/>
    <property type="evidence" value="ECO:0007669"/>
    <property type="project" value="TreeGrafter"/>
</dbReference>
<dbReference type="CDD" id="cd11528">
    <property type="entry name" value="NTP-PPase_MazG_Nterm"/>
    <property type="match status" value="1"/>
</dbReference>
<dbReference type="Proteomes" id="UP000275925">
    <property type="component" value="Unassembled WGS sequence"/>
</dbReference>
<dbReference type="PANTHER" id="PTHR30522:SF0">
    <property type="entry name" value="NUCLEOSIDE TRIPHOSPHATE PYROPHOSPHOHYDROLASE"/>
    <property type="match status" value="1"/>
</dbReference>
<evidence type="ECO:0000313" key="3">
    <source>
        <dbReference type="Proteomes" id="UP000275925"/>
    </source>
</evidence>
<dbReference type="FunFam" id="1.10.287.1080:FF:000003">
    <property type="entry name" value="Nucleoside triphosphate pyrophosphohydrolase"/>
    <property type="match status" value="1"/>
</dbReference>
<dbReference type="GO" id="GO:0046061">
    <property type="term" value="P:dATP catabolic process"/>
    <property type="evidence" value="ECO:0007669"/>
    <property type="project" value="TreeGrafter"/>
</dbReference>
<dbReference type="GO" id="GO:0006950">
    <property type="term" value="P:response to stress"/>
    <property type="evidence" value="ECO:0007669"/>
    <property type="project" value="UniProtKB-ARBA"/>
</dbReference>
<dbReference type="GO" id="GO:0046076">
    <property type="term" value="P:dTTP catabolic process"/>
    <property type="evidence" value="ECO:0007669"/>
    <property type="project" value="TreeGrafter"/>
</dbReference>
<dbReference type="InterPro" id="IPR004518">
    <property type="entry name" value="MazG-like_dom"/>
</dbReference>
<dbReference type="GO" id="GO:0047429">
    <property type="term" value="F:nucleoside triphosphate diphosphatase activity"/>
    <property type="evidence" value="ECO:0007669"/>
    <property type="project" value="InterPro"/>
</dbReference>
<dbReference type="NCBIfam" id="TIGR00444">
    <property type="entry name" value="mazG"/>
    <property type="match status" value="1"/>
</dbReference>
<dbReference type="SUPFAM" id="SSF101386">
    <property type="entry name" value="all-alpha NTP pyrophosphatases"/>
    <property type="match status" value="2"/>
</dbReference>